<comment type="caution">
    <text evidence="1">The sequence shown here is derived from an EMBL/GenBank/DDBJ whole genome shotgun (WGS) entry which is preliminary data.</text>
</comment>
<protein>
    <submittedName>
        <fullName evidence="1">Uncharacterized protein</fullName>
    </submittedName>
</protein>
<dbReference type="OrthoDB" id="1550740at2"/>
<proteinExistence type="predicted"/>
<evidence type="ECO:0000313" key="1">
    <source>
        <dbReference type="EMBL" id="OXM82460.1"/>
    </source>
</evidence>
<keyword evidence="2" id="KW-1185">Reference proteome</keyword>
<organism evidence="1 2">
    <name type="scientific">Paenibacillus rigui</name>
    <dbReference type="NCBI Taxonomy" id="554312"/>
    <lineage>
        <taxon>Bacteria</taxon>
        <taxon>Bacillati</taxon>
        <taxon>Bacillota</taxon>
        <taxon>Bacilli</taxon>
        <taxon>Bacillales</taxon>
        <taxon>Paenibacillaceae</taxon>
        <taxon>Paenibacillus</taxon>
    </lineage>
</organism>
<reference evidence="1 2" key="1">
    <citation type="submission" date="2017-07" db="EMBL/GenBank/DDBJ databases">
        <title>Genome sequencing and assembly of Paenibacillus rigui.</title>
        <authorList>
            <person name="Mayilraj S."/>
        </authorList>
    </citation>
    <scope>NUCLEOTIDE SEQUENCE [LARGE SCALE GENOMIC DNA]</scope>
    <source>
        <strain evidence="1 2">JCM 16352</strain>
    </source>
</reference>
<sequence length="236" mass="26591">MNKISFEGMNELIQDTTNAYINNIPQINGEDKVINVTDTLASKILLGVYGNVPAYDRYLKAALKIHGIKQQFDEESLMEIVDFYNLNRDQFEMCQRLFREEGSTYTSMKLVDMYFWQVGFFMDNPDAYSEELIKINEFAAGFTSVRSSVQANNVSKNDGLTGKIREHIIETLNQAKAHGGISIDLRSGDIHKKLNLANRMPSVCSAMVSLGGFEYEIINDTPSGASSTKVVRYILK</sequence>
<dbReference type="Proteomes" id="UP000215509">
    <property type="component" value="Unassembled WGS sequence"/>
</dbReference>
<dbReference type="EMBL" id="NMQW01000073">
    <property type="protein sequence ID" value="OXM82460.1"/>
    <property type="molecule type" value="Genomic_DNA"/>
</dbReference>
<name>A0A229UGI4_9BACL</name>
<dbReference type="RefSeq" id="WP_094018696.1">
    <property type="nucleotide sequence ID" value="NZ_NMQW01000073.1"/>
</dbReference>
<dbReference type="AlphaFoldDB" id="A0A229UGI4"/>
<accession>A0A229UGI4</accession>
<gene>
    <name evidence="1" type="ORF">CF651_30800</name>
</gene>
<evidence type="ECO:0000313" key="2">
    <source>
        <dbReference type="Proteomes" id="UP000215509"/>
    </source>
</evidence>